<protein>
    <submittedName>
        <fullName evidence="1">Uncharacterized protein</fullName>
    </submittedName>
</protein>
<proteinExistence type="predicted"/>
<evidence type="ECO:0000313" key="2">
    <source>
        <dbReference type="Proteomes" id="UP000002236"/>
    </source>
</evidence>
<sequence>MKLNTNLLMGNALYIGTLFPNKTGILEFTPGQIARVPVNHDLTTPGFYLIATFPTNDARLRDIVSVNHVGIQKRKTGFKEVLRRLNNPRTEQNKALGDYLCKRSTEIFTDASIVKAWREVEAKHQVFFVSYAQMRDLLGIEEYSAKNNGIAMITELRTKYDFIGRLKS</sequence>
<accession>E1A2M2</accession>
<dbReference type="OrthoDB" id="16270at10239"/>
<dbReference type="GeneID" id="9861532"/>
<name>E1A2M2_9CAUD</name>
<gene>
    <name evidence="1" type="ORF">phiAS5_ORF0125</name>
</gene>
<keyword evidence="2" id="KW-1185">Reference proteome</keyword>
<dbReference type="Proteomes" id="UP000002236">
    <property type="component" value="Segment"/>
</dbReference>
<evidence type="ECO:0000313" key="1">
    <source>
        <dbReference type="EMBL" id="ADM79968.1"/>
    </source>
</evidence>
<dbReference type="RefSeq" id="YP_003969414.1">
    <property type="nucleotide sequence ID" value="NC_014636.1"/>
</dbReference>
<dbReference type="KEGG" id="vg:9861532"/>
<reference evidence="1 2" key="1">
    <citation type="journal article" date="2012" name="Vet. Microbiol.">
        <title>Complete genome sequence and characterization of a broad-host range T4-like bacteriophage phiAS5 infecting Aeromonas salmonicida subsp. salmonicida.</title>
        <authorList>
            <person name="Kim J.H."/>
            <person name="Son J.S."/>
            <person name="Choi Y.J."/>
            <person name="Choresca C.H.Jr."/>
            <person name="Shin S.P."/>
            <person name="Han J.E."/>
            <person name="Jun J.W."/>
            <person name="Park S.C."/>
        </authorList>
    </citation>
    <scope>NUCLEOTIDE SEQUENCE [LARGE SCALE GENOMIC DNA]</scope>
</reference>
<dbReference type="EMBL" id="HM452126">
    <property type="protein sequence ID" value="ADM79968.1"/>
    <property type="molecule type" value="Genomic_DNA"/>
</dbReference>
<organism evidence="1 2">
    <name type="scientific">Aeromonas phage phiAS5</name>
    <dbReference type="NCBI Taxonomy" id="879630"/>
    <lineage>
        <taxon>Viruses</taxon>
        <taxon>Duplodnaviria</taxon>
        <taxon>Heunggongvirae</taxon>
        <taxon>Uroviricota</taxon>
        <taxon>Caudoviricetes</taxon>
        <taxon>Pantevenvirales</taxon>
        <taxon>Straboviridae</taxon>
        <taxon>Chrysonvirus</taxon>
        <taxon>Chrysonvirus as5</taxon>
    </lineage>
</organism>